<comment type="caution">
    <text evidence="1">The sequence shown here is derived from an EMBL/GenBank/DDBJ whole genome shotgun (WGS) entry which is preliminary data.</text>
</comment>
<accession>A0ABQ6CBU0</accession>
<dbReference type="EMBL" id="BSPC01000006">
    <property type="protein sequence ID" value="GLS17853.1"/>
    <property type="molecule type" value="Genomic_DNA"/>
</dbReference>
<gene>
    <name evidence="1" type="ORF">GCM10007874_08680</name>
</gene>
<keyword evidence="2" id="KW-1185">Reference proteome</keyword>
<proteinExistence type="predicted"/>
<protein>
    <submittedName>
        <fullName evidence="1">Uncharacterized protein</fullName>
    </submittedName>
</protein>
<dbReference type="Proteomes" id="UP001156882">
    <property type="component" value="Unassembled WGS sequence"/>
</dbReference>
<reference evidence="2" key="1">
    <citation type="journal article" date="2019" name="Int. J. Syst. Evol. Microbiol.">
        <title>The Global Catalogue of Microorganisms (GCM) 10K type strain sequencing project: providing services to taxonomists for standard genome sequencing and annotation.</title>
        <authorList>
            <consortium name="The Broad Institute Genomics Platform"/>
            <consortium name="The Broad Institute Genome Sequencing Center for Infectious Disease"/>
            <person name="Wu L."/>
            <person name="Ma J."/>
        </authorList>
    </citation>
    <scope>NUCLEOTIDE SEQUENCE [LARGE SCALE GENOMIC DNA]</scope>
    <source>
        <strain evidence="2">NBRC 101365</strain>
    </source>
</reference>
<organism evidence="1 2">
    <name type="scientific">Labrys miyagiensis</name>
    <dbReference type="NCBI Taxonomy" id="346912"/>
    <lineage>
        <taxon>Bacteria</taxon>
        <taxon>Pseudomonadati</taxon>
        <taxon>Pseudomonadota</taxon>
        <taxon>Alphaproteobacteria</taxon>
        <taxon>Hyphomicrobiales</taxon>
        <taxon>Xanthobacteraceae</taxon>
        <taxon>Labrys</taxon>
    </lineage>
</organism>
<evidence type="ECO:0000313" key="1">
    <source>
        <dbReference type="EMBL" id="GLS17853.1"/>
    </source>
</evidence>
<evidence type="ECO:0000313" key="2">
    <source>
        <dbReference type="Proteomes" id="UP001156882"/>
    </source>
</evidence>
<name>A0ABQ6CBU0_9HYPH</name>
<sequence>MKLIFADRERAFAFAWPDDKEADPRPDLVDDIGRLKKDGNSLLPRDTSDSCNDLGAFEAHNAPKLARCQARPLRVLKTFDVDSGTWNKHRLALAKQMVSHEERLIAAVFENGRVRKDRSDALKWEIGNSKRERSGRTG</sequence>